<evidence type="ECO:0000256" key="1">
    <source>
        <dbReference type="SAM" id="MobiDB-lite"/>
    </source>
</evidence>
<keyword evidence="2" id="KW-0472">Membrane</keyword>
<dbReference type="InterPro" id="IPR050491">
    <property type="entry name" value="AmpC-like"/>
</dbReference>
<feature type="compositionally biased region" description="Pro residues" evidence="1">
    <location>
        <begin position="426"/>
        <end position="437"/>
    </location>
</feature>
<feature type="transmembrane region" description="Helical" evidence="2">
    <location>
        <begin position="399"/>
        <end position="420"/>
    </location>
</feature>
<feature type="transmembrane region" description="Helical" evidence="2">
    <location>
        <begin position="334"/>
        <end position="353"/>
    </location>
</feature>
<keyword evidence="2" id="KW-0812">Transmembrane</keyword>
<evidence type="ECO:0000313" key="4">
    <source>
        <dbReference type="EMBL" id="SNY56334.1"/>
    </source>
</evidence>
<keyword evidence="5" id="KW-1185">Reference proteome</keyword>
<proteinExistence type="predicted"/>
<dbReference type="SUPFAM" id="SSF56601">
    <property type="entry name" value="beta-lactamase/transpeptidase-like"/>
    <property type="match status" value="1"/>
</dbReference>
<dbReference type="PANTHER" id="PTHR46825:SF9">
    <property type="entry name" value="BETA-LACTAMASE-RELATED DOMAIN-CONTAINING PROTEIN"/>
    <property type="match status" value="1"/>
</dbReference>
<dbReference type="Pfam" id="PF00144">
    <property type="entry name" value="Beta-lactamase"/>
    <property type="match status" value="1"/>
</dbReference>
<dbReference type="InterPro" id="IPR001466">
    <property type="entry name" value="Beta-lactam-related"/>
</dbReference>
<name>A0A285J7T2_9ACTN</name>
<dbReference type="AlphaFoldDB" id="A0A285J7T2"/>
<sequence length="449" mass="48813">MLIHALLALTLAVPTFVEQQQKDLNIPGVAYAIVTRDRVVEQHTSGVTAQTPFLIGSVSKPFTALTVMQLVEQGRVDLDDPVVRHLPWFAFPQITVRQLLNHTSGLPQWASRTDRFDNSPDGLSRSVRDLATARLGKPEYSDANYMVLGAMVQEVTGRPFREVLQRQVFDPLDMRHTVAQSAGHRYWFGHPRRFEAPYDLSGLPYGYVTASLDDMTHFAMAHLNGGRYGPHRVISADTITQMQTAQTDVGYGLGWRDTELDGTRIVWHAGADPGFWAHLVLVPSAGIGVIVLADAYSPALDERLASIAFNITRMALGGTPEPSPPWDPLLRGTLYALVTLAALLALTITISAVRRRVRHRAAALIWAISCAAVVTLALVVLPASMGYSLTQIRLWTPDIFWSIIATATLATILAILRLALAATAPRPGPQPSLPPAGVPSSDSPAVPGP</sequence>
<feature type="region of interest" description="Disordered" evidence="1">
    <location>
        <begin position="426"/>
        <end position="449"/>
    </location>
</feature>
<evidence type="ECO:0000259" key="3">
    <source>
        <dbReference type="Pfam" id="PF00144"/>
    </source>
</evidence>
<reference evidence="4 5" key="1">
    <citation type="submission" date="2017-09" db="EMBL/GenBank/DDBJ databases">
        <authorList>
            <person name="Ehlers B."/>
            <person name="Leendertz F.H."/>
        </authorList>
    </citation>
    <scope>NUCLEOTIDE SEQUENCE [LARGE SCALE GENOMIC DNA]</scope>
    <source>
        <strain evidence="4 5">CGMCC 4.6857</strain>
    </source>
</reference>
<organism evidence="4 5">
    <name type="scientific">Paractinoplanes atraurantiacus</name>
    <dbReference type="NCBI Taxonomy" id="1036182"/>
    <lineage>
        <taxon>Bacteria</taxon>
        <taxon>Bacillati</taxon>
        <taxon>Actinomycetota</taxon>
        <taxon>Actinomycetes</taxon>
        <taxon>Micromonosporales</taxon>
        <taxon>Micromonosporaceae</taxon>
        <taxon>Paractinoplanes</taxon>
    </lineage>
</organism>
<keyword evidence="2" id="KW-1133">Transmembrane helix</keyword>
<dbReference type="Proteomes" id="UP000219612">
    <property type="component" value="Unassembled WGS sequence"/>
</dbReference>
<dbReference type="InterPro" id="IPR012338">
    <property type="entry name" value="Beta-lactam/transpept-like"/>
</dbReference>
<evidence type="ECO:0000256" key="2">
    <source>
        <dbReference type="SAM" id="Phobius"/>
    </source>
</evidence>
<dbReference type="EMBL" id="OBDY01000017">
    <property type="protein sequence ID" value="SNY56334.1"/>
    <property type="molecule type" value="Genomic_DNA"/>
</dbReference>
<dbReference type="RefSeq" id="WP_097324720.1">
    <property type="nucleotide sequence ID" value="NZ_OBDY01000017.1"/>
</dbReference>
<gene>
    <name evidence="4" type="ORF">SAMN05421748_117133</name>
</gene>
<dbReference type="PANTHER" id="PTHR46825">
    <property type="entry name" value="D-ALANYL-D-ALANINE-CARBOXYPEPTIDASE/ENDOPEPTIDASE AMPH"/>
    <property type="match status" value="1"/>
</dbReference>
<protein>
    <submittedName>
        <fullName evidence="4">CubicO group peptidase, beta-lactamase class C family</fullName>
    </submittedName>
</protein>
<dbReference type="OrthoDB" id="3174977at2"/>
<dbReference type="Gene3D" id="3.40.710.10">
    <property type="entry name" value="DD-peptidase/beta-lactamase superfamily"/>
    <property type="match status" value="1"/>
</dbReference>
<accession>A0A285J7T2</accession>
<feature type="domain" description="Beta-lactamase-related" evidence="3">
    <location>
        <begin position="16"/>
        <end position="299"/>
    </location>
</feature>
<evidence type="ECO:0000313" key="5">
    <source>
        <dbReference type="Proteomes" id="UP000219612"/>
    </source>
</evidence>
<feature type="transmembrane region" description="Helical" evidence="2">
    <location>
        <begin position="365"/>
        <end position="387"/>
    </location>
</feature>